<evidence type="ECO:0000313" key="1">
    <source>
        <dbReference type="EMBL" id="EFN80460.1"/>
    </source>
</evidence>
<dbReference type="InParanoid" id="E2BV29"/>
<reference evidence="1 2" key="1">
    <citation type="journal article" date="2010" name="Science">
        <title>Genomic comparison of the ants Camponotus floridanus and Harpegnathos saltator.</title>
        <authorList>
            <person name="Bonasio R."/>
            <person name="Zhang G."/>
            <person name="Ye C."/>
            <person name="Mutti N.S."/>
            <person name="Fang X."/>
            <person name="Qin N."/>
            <person name="Donahue G."/>
            <person name="Yang P."/>
            <person name="Li Q."/>
            <person name="Li C."/>
            <person name="Zhang P."/>
            <person name="Huang Z."/>
            <person name="Berger S.L."/>
            <person name="Reinberg D."/>
            <person name="Wang J."/>
            <person name="Liebig J."/>
        </authorList>
    </citation>
    <scope>NUCLEOTIDE SEQUENCE [LARGE SCALE GENOMIC DNA]</scope>
    <source>
        <strain evidence="1 2">R22 G/1</strain>
    </source>
</reference>
<dbReference type="Proteomes" id="UP000008237">
    <property type="component" value="Unassembled WGS sequence"/>
</dbReference>
<gene>
    <name evidence="1" type="ORF">EAI_02811</name>
</gene>
<proteinExistence type="predicted"/>
<keyword evidence="2" id="KW-1185">Reference proteome</keyword>
<name>E2BV29_HARSA</name>
<dbReference type="AlphaFoldDB" id="E2BV29"/>
<evidence type="ECO:0000313" key="2">
    <source>
        <dbReference type="Proteomes" id="UP000008237"/>
    </source>
</evidence>
<dbReference type="OrthoDB" id="6077919at2759"/>
<dbReference type="EMBL" id="GL450787">
    <property type="protein sequence ID" value="EFN80460.1"/>
    <property type="molecule type" value="Genomic_DNA"/>
</dbReference>
<organism evidence="2">
    <name type="scientific">Harpegnathos saltator</name>
    <name type="common">Jerdon's jumping ant</name>
    <dbReference type="NCBI Taxonomy" id="610380"/>
    <lineage>
        <taxon>Eukaryota</taxon>
        <taxon>Metazoa</taxon>
        <taxon>Ecdysozoa</taxon>
        <taxon>Arthropoda</taxon>
        <taxon>Hexapoda</taxon>
        <taxon>Insecta</taxon>
        <taxon>Pterygota</taxon>
        <taxon>Neoptera</taxon>
        <taxon>Endopterygota</taxon>
        <taxon>Hymenoptera</taxon>
        <taxon>Apocrita</taxon>
        <taxon>Aculeata</taxon>
        <taxon>Formicoidea</taxon>
        <taxon>Formicidae</taxon>
        <taxon>Ponerinae</taxon>
        <taxon>Ponerini</taxon>
        <taxon>Harpegnathos</taxon>
    </lineage>
</organism>
<sequence length="126" mass="14149">MSSEKQELEVQSKCQGSSDIFNIDVNATGISDSFMPHIQTQDTNMKQTNYRDDANEETWIQSGTAKMCDVDDQTRLMFSLPHLVTNPLITFTERDFSVQNINCDASLQVGSNPVNFNGNHIVSTRI</sequence>
<protein>
    <submittedName>
        <fullName evidence="1">Uncharacterized protein</fullName>
    </submittedName>
</protein>
<accession>E2BV29</accession>